<protein>
    <recommendedName>
        <fullName evidence="2">Sel1 repeat family protein</fullName>
    </recommendedName>
</protein>
<proteinExistence type="predicted"/>
<dbReference type="Pfam" id="PF08238">
    <property type="entry name" value="Sel1"/>
    <property type="match status" value="2"/>
</dbReference>
<dbReference type="InterPro" id="IPR011990">
    <property type="entry name" value="TPR-like_helical_dom_sf"/>
</dbReference>
<sequence>AKKGIEHLQIAADQNNEYAQFRLGILYLQGRIVTRNLRIAEKYLTQSAENGNEYAADVLKQLKENRFKLKGKPYVMRSLKVSIGNLKSILKNEKEKALNMKIYRENEWNAEMKAKKERESEVL</sequence>
<dbReference type="SMART" id="SM00671">
    <property type="entry name" value="SEL1"/>
    <property type="match status" value="1"/>
</dbReference>
<accession>K1TK07</accession>
<reference evidence="1" key="1">
    <citation type="journal article" date="2013" name="Environ. Microbiol.">
        <title>Microbiota from the distal guts of lean and obese adolescents exhibit partial functional redundancy besides clear differences in community structure.</title>
        <authorList>
            <person name="Ferrer M."/>
            <person name="Ruiz A."/>
            <person name="Lanza F."/>
            <person name="Haange S.B."/>
            <person name="Oberbach A."/>
            <person name="Till H."/>
            <person name="Bargiela R."/>
            <person name="Campoy C."/>
            <person name="Segura M.T."/>
            <person name="Richter M."/>
            <person name="von Bergen M."/>
            <person name="Seifert J."/>
            <person name="Suarez A."/>
        </authorList>
    </citation>
    <scope>NUCLEOTIDE SEQUENCE</scope>
</reference>
<dbReference type="AlphaFoldDB" id="K1TK07"/>
<evidence type="ECO:0000313" key="1">
    <source>
        <dbReference type="EMBL" id="EKC67944.1"/>
    </source>
</evidence>
<dbReference type="InterPro" id="IPR006597">
    <property type="entry name" value="Sel1-like"/>
</dbReference>
<dbReference type="EMBL" id="AJWY01006049">
    <property type="protein sequence ID" value="EKC67944.1"/>
    <property type="molecule type" value="Genomic_DNA"/>
</dbReference>
<name>K1TK07_9ZZZZ</name>
<gene>
    <name evidence="1" type="ORF">LEA_09044</name>
</gene>
<organism evidence="1">
    <name type="scientific">human gut metagenome</name>
    <dbReference type="NCBI Taxonomy" id="408170"/>
    <lineage>
        <taxon>unclassified sequences</taxon>
        <taxon>metagenomes</taxon>
        <taxon>organismal metagenomes</taxon>
    </lineage>
</organism>
<dbReference type="SUPFAM" id="SSF81901">
    <property type="entry name" value="HCP-like"/>
    <property type="match status" value="1"/>
</dbReference>
<dbReference type="Gene3D" id="1.25.40.10">
    <property type="entry name" value="Tetratricopeptide repeat domain"/>
    <property type="match status" value="1"/>
</dbReference>
<comment type="caution">
    <text evidence="1">The sequence shown here is derived from an EMBL/GenBank/DDBJ whole genome shotgun (WGS) entry which is preliminary data.</text>
</comment>
<feature type="non-terminal residue" evidence="1">
    <location>
        <position position="1"/>
    </location>
</feature>
<evidence type="ECO:0008006" key="2">
    <source>
        <dbReference type="Google" id="ProtNLM"/>
    </source>
</evidence>